<dbReference type="AlphaFoldDB" id="A0A382NA88"/>
<protein>
    <submittedName>
        <fullName evidence="1">Uncharacterized protein</fullName>
    </submittedName>
</protein>
<dbReference type="EMBL" id="UINC01098834">
    <property type="protein sequence ID" value="SVC57650.1"/>
    <property type="molecule type" value="Genomic_DNA"/>
</dbReference>
<accession>A0A382NA88</accession>
<reference evidence="1" key="1">
    <citation type="submission" date="2018-05" db="EMBL/GenBank/DDBJ databases">
        <authorList>
            <person name="Lanie J.A."/>
            <person name="Ng W.-L."/>
            <person name="Kazmierczak K.M."/>
            <person name="Andrzejewski T.M."/>
            <person name="Davidsen T.M."/>
            <person name="Wayne K.J."/>
            <person name="Tettelin H."/>
            <person name="Glass J.I."/>
            <person name="Rusch D."/>
            <person name="Podicherti R."/>
            <person name="Tsui H.-C.T."/>
            <person name="Winkler M.E."/>
        </authorList>
    </citation>
    <scope>NUCLEOTIDE SEQUENCE</scope>
</reference>
<evidence type="ECO:0000313" key="1">
    <source>
        <dbReference type="EMBL" id="SVC57650.1"/>
    </source>
</evidence>
<gene>
    <name evidence="1" type="ORF">METZ01_LOCUS310504</name>
</gene>
<sequence>MKDKYEEIGYSMRDLKEIKEILES</sequence>
<organism evidence="1">
    <name type="scientific">marine metagenome</name>
    <dbReference type="NCBI Taxonomy" id="408172"/>
    <lineage>
        <taxon>unclassified sequences</taxon>
        <taxon>metagenomes</taxon>
        <taxon>ecological metagenomes</taxon>
    </lineage>
</organism>
<name>A0A382NA88_9ZZZZ</name>
<proteinExistence type="predicted"/>